<reference evidence="2" key="1">
    <citation type="submission" date="2017-06" db="EMBL/GenBank/DDBJ databases">
        <authorList>
            <person name="LiPuma J."/>
            <person name="Spilker T."/>
        </authorList>
    </citation>
    <scope>NUCLEOTIDE SEQUENCE [LARGE SCALE GENOMIC DNA]</scope>
    <source>
        <strain evidence="2">AU17325</strain>
    </source>
</reference>
<name>A0A228IIR1_9BURK</name>
<evidence type="ECO:0000313" key="2">
    <source>
        <dbReference type="Proteomes" id="UP000214600"/>
    </source>
</evidence>
<sequence>MKMTDHDEPRKSVSLKVGEIAALKKAIMYLKFSCDDAEADIFASSPLINGAFESLVKAGDLGELEIRFYQKGNKENENYVLSRIGEIEARDGKEMSEELKRRVYEAWVYPFRLTSDLDG</sequence>
<dbReference type="OrthoDB" id="9134989at2"/>
<dbReference type="Proteomes" id="UP000214600">
    <property type="component" value="Unassembled WGS sequence"/>
</dbReference>
<organism evidence="1 2">
    <name type="scientific">Burkholderia aenigmatica</name>
    <dbReference type="NCBI Taxonomy" id="2015348"/>
    <lineage>
        <taxon>Bacteria</taxon>
        <taxon>Pseudomonadati</taxon>
        <taxon>Pseudomonadota</taxon>
        <taxon>Betaproteobacteria</taxon>
        <taxon>Burkholderiales</taxon>
        <taxon>Burkholderiaceae</taxon>
        <taxon>Burkholderia</taxon>
        <taxon>Burkholderia cepacia complex</taxon>
    </lineage>
</organism>
<comment type="caution">
    <text evidence="1">The sequence shown here is derived from an EMBL/GenBank/DDBJ whole genome shotgun (WGS) entry which is preliminary data.</text>
</comment>
<evidence type="ECO:0000313" key="1">
    <source>
        <dbReference type="EMBL" id="OXI42019.1"/>
    </source>
</evidence>
<dbReference type="EMBL" id="NKFA01000008">
    <property type="protein sequence ID" value="OXI42019.1"/>
    <property type="molecule type" value="Genomic_DNA"/>
</dbReference>
<proteinExistence type="predicted"/>
<accession>A0A228IIR1</accession>
<dbReference type="RefSeq" id="WP_089452076.1">
    <property type="nucleotide sequence ID" value="NZ_NKFA01000008.1"/>
</dbReference>
<reference evidence="1 2" key="2">
    <citation type="submission" date="2017-08" db="EMBL/GenBank/DDBJ databases">
        <title>WGS of novel Burkholderia cepaca complex species.</title>
        <authorList>
            <person name="Lipuma J."/>
            <person name="Spilker T."/>
        </authorList>
    </citation>
    <scope>NUCLEOTIDE SEQUENCE [LARGE SCALE GENOMIC DNA]</scope>
    <source>
        <strain evidence="1 2">AU17325</strain>
    </source>
</reference>
<dbReference type="AlphaFoldDB" id="A0A228IIR1"/>
<protein>
    <submittedName>
        <fullName evidence="1">Uncharacterized protein</fullName>
    </submittedName>
</protein>
<gene>
    <name evidence="1" type="ORF">CFB84_22460</name>
</gene>